<evidence type="ECO:0000256" key="1">
    <source>
        <dbReference type="SAM" id="SignalP"/>
    </source>
</evidence>
<feature type="chain" id="PRO_5022199133" evidence="1">
    <location>
        <begin position="22"/>
        <end position="290"/>
    </location>
</feature>
<protein>
    <submittedName>
        <fullName evidence="2">Uncharacterized protein</fullName>
    </submittedName>
</protein>
<dbReference type="EMBL" id="BJUM01000005">
    <property type="protein sequence ID" value="GEK53865.1"/>
    <property type="molecule type" value="Genomic_DNA"/>
</dbReference>
<reference evidence="2 3" key="1">
    <citation type="submission" date="2019-07" db="EMBL/GenBank/DDBJ databases">
        <title>Whole genome shotgun sequence of Pseudoalteromonas espejiana NBRC 102222.</title>
        <authorList>
            <person name="Hosoyama A."/>
            <person name="Uohara A."/>
            <person name="Ohji S."/>
            <person name="Ichikawa N."/>
        </authorList>
    </citation>
    <scope>NUCLEOTIDE SEQUENCE [LARGE SCALE GENOMIC DNA]</scope>
    <source>
        <strain evidence="2 3">NBRC 102222</strain>
    </source>
</reference>
<proteinExistence type="predicted"/>
<dbReference type="AlphaFoldDB" id="A0A510XS92"/>
<evidence type="ECO:0000313" key="2">
    <source>
        <dbReference type="EMBL" id="GEK53865.1"/>
    </source>
</evidence>
<dbReference type="OrthoDB" id="9797498at2"/>
<dbReference type="SUPFAM" id="SSF82171">
    <property type="entry name" value="DPP6 N-terminal domain-like"/>
    <property type="match status" value="1"/>
</dbReference>
<dbReference type="RefSeq" id="WP_089348628.1">
    <property type="nucleotide sequence ID" value="NZ_BJUM01000005.1"/>
</dbReference>
<sequence>MKLIKPLLGLFSIAALSLANAQASMPKSQILLADLNTPYGMQVSIVSDKTSYNNQPYLTNTGVYFTHEVISSAQSQTDIAYFDLATKQISNLTNSAVSEYSPTLMPSKNSLSAIVVEEDAKQKLWQYPLNNEQGPSRIFDWIEPVGYHAWGEQNDLVMFILGEPHTLQYTSVPAAKGLVVANNIGRTLIYNSEMAQFLFSYMQNDQHILASFNPQSKQVEDLLRLPEQVQDFILKDDETIAYAVKNRVYQRKLNGANEVSQWLDLSPYCETTITRMSYTKGKLAFVCDVK</sequence>
<gene>
    <name evidence="2" type="ORF">PES01_07100</name>
</gene>
<comment type="caution">
    <text evidence="2">The sequence shown here is derived from an EMBL/GenBank/DDBJ whole genome shotgun (WGS) entry which is preliminary data.</text>
</comment>
<keyword evidence="1" id="KW-0732">Signal</keyword>
<feature type="signal peptide" evidence="1">
    <location>
        <begin position="1"/>
        <end position="21"/>
    </location>
</feature>
<evidence type="ECO:0000313" key="3">
    <source>
        <dbReference type="Proteomes" id="UP000321419"/>
    </source>
</evidence>
<accession>A0A510XS92</accession>
<dbReference type="Proteomes" id="UP000321419">
    <property type="component" value="Unassembled WGS sequence"/>
</dbReference>
<keyword evidence="3" id="KW-1185">Reference proteome</keyword>
<organism evidence="2 3">
    <name type="scientific">Pseudoalteromonas espejiana</name>
    <dbReference type="NCBI Taxonomy" id="28107"/>
    <lineage>
        <taxon>Bacteria</taxon>
        <taxon>Pseudomonadati</taxon>
        <taxon>Pseudomonadota</taxon>
        <taxon>Gammaproteobacteria</taxon>
        <taxon>Alteromonadales</taxon>
        <taxon>Pseudoalteromonadaceae</taxon>
        <taxon>Pseudoalteromonas</taxon>
    </lineage>
</organism>
<name>A0A510XS92_9GAMM</name>